<organism evidence="2 3">
    <name type="scientific">Flavobacterium subsaxonicum WB 4.1-42 = DSM 21790</name>
    <dbReference type="NCBI Taxonomy" id="1121898"/>
    <lineage>
        <taxon>Bacteria</taxon>
        <taxon>Pseudomonadati</taxon>
        <taxon>Bacteroidota</taxon>
        <taxon>Flavobacteriia</taxon>
        <taxon>Flavobacteriales</taxon>
        <taxon>Flavobacteriaceae</taxon>
        <taxon>Flavobacterium</taxon>
    </lineage>
</organism>
<evidence type="ECO:0000313" key="3">
    <source>
        <dbReference type="Proteomes" id="UP000030111"/>
    </source>
</evidence>
<dbReference type="InterPro" id="IPR046070">
    <property type="entry name" value="DUF6029"/>
</dbReference>
<evidence type="ECO:0000256" key="1">
    <source>
        <dbReference type="SAM" id="SignalP"/>
    </source>
</evidence>
<dbReference type="EMBL" id="JRLY01000021">
    <property type="protein sequence ID" value="KGO91287.1"/>
    <property type="molecule type" value="Genomic_DNA"/>
</dbReference>
<sequence>MKKLLLLLLPFSIGSAFAQENDTIQENKKDYGRVYGGFESNSQWYLNDKGTGVNQDDEPINGKPIRSNNYLLVNYQLGGFSAGVQVEAYEPNALLNYNPGFKGTDLGTYYASYKTGKLELTAGYFYEQFGSGMLLRAWEDRALGINTALRGGRVIYRPTNNVRLTGLYGRQRSGFGVSNGDIYGFDSDFNLSSLFKWESSDLSFGASYVGRYEEVNLENPTFDNLTGAYSGRLNFIHDAFYASAEYSYKDKDGVLNAQNKLSNNFVKPGNALLVNLGYSKEGLGIDATLRRTENFKFLSEREPTTVDATSSTLNYNDKVLNFTPALTKQHHSNLANIYVYQAQTKVDFIGTTIMKAGETGGQIDIFYNFAKETAIGGKYGTNVAINASSWYNLAGDYRLAPAEYDTKFFGVGEKYYSDYNIEVKKQLSETWHTAFYYINQFYNKEWQEGGDKVKTNIVNAEAIYNFSPTRSIRLEGEHMWADADKKNWAGATLELNIDDKYSLYVWDIYNYGNDDTSKQTHYYNVGGAYRIGATRIAANYGRQRGGLVCVGGVCRFVPESTGFTLNISTAF</sequence>
<dbReference type="STRING" id="1121898.GCA_000422725_03993"/>
<dbReference type="AlphaFoldDB" id="A0A0A2MF30"/>
<evidence type="ECO:0000313" key="2">
    <source>
        <dbReference type="EMBL" id="KGO91287.1"/>
    </source>
</evidence>
<reference evidence="2 3" key="1">
    <citation type="submission" date="2013-09" db="EMBL/GenBank/DDBJ databases">
        <authorList>
            <person name="Zeng Z."/>
            <person name="Chen C."/>
        </authorList>
    </citation>
    <scope>NUCLEOTIDE SEQUENCE [LARGE SCALE GENOMIC DNA]</scope>
    <source>
        <strain evidence="2 3">WB 4.1-42</strain>
    </source>
</reference>
<accession>A0A0A2MF30</accession>
<dbReference type="RefSeq" id="WP_026990005.1">
    <property type="nucleotide sequence ID" value="NZ_AUGP01000007.1"/>
</dbReference>
<comment type="caution">
    <text evidence="2">The sequence shown here is derived from an EMBL/GenBank/DDBJ whole genome shotgun (WGS) entry which is preliminary data.</text>
</comment>
<dbReference type="Pfam" id="PF19494">
    <property type="entry name" value="DUF6029"/>
    <property type="match status" value="1"/>
</dbReference>
<gene>
    <name evidence="2" type="ORF">Q766_18590</name>
</gene>
<keyword evidence="1" id="KW-0732">Signal</keyword>
<keyword evidence="3" id="KW-1185">Reference proteome</keyword>
<dbReference type="Proteomes" id="UP000030111">
    <property type="component" value="Unassembled WGS sequence"/>
</dbReference>
<dbReference type="OrthoDB" id="5480631at2"/>
<dbReference type="eggNOG" id="ENOG502Z85N">
    <property type="taxonomic scope" value="Bacteria"/>
</dbReference>
<protein>
    <submittedName>
        <fullName evidence="2">Uncharacterized protein</fullName>
    </submittedName>
</protein>
<name>A0A0A2MF30_9FLAO</name>
<feature type="signal peptide" evidence="1">
    <location>
        <begin position="1"/>
        <end position="18"/>
    </location>
</feature>
<feature type="chain" id="PRO_5001992081" evidence="1">
    <location>
        <begin position="19"/>
        <end position="571"/>
    </location>
</feature>
<proteinExistence type="predicted"/>